<sequence length="173" mass="20451">MKLAKYKACICEGAAESAIIDILLEHELLIFPREEMIEEKVIRCRSAKRFEQKYLRKDYVNKISIIRILDSRKENFNLSKAYKNKVDVINVITAPEIEMLIIFSKDEYTRFKKSGKKPSDFCKEDLQMSQVKSYNFVKEYFSDPVVLVMAIKRYHEMSKIRKGEYTLQDLLKS</sequence>
<accession>A0A9D1WU60</accession>
<evidence type="ECO:0000313" key="2">
    <source>
        <dbReference type="Proteomes" id="UP000886721"/>
    </source>
</evidence>
<dbReference type="Proteomes" id="UP000886721">
    <property type="component" value="Unassembled WGS sequence"/>
</dbReference>
<proteinExistence type="predicted"/>
<evidence type="ECO:0000313" key="1">
    <source>
        <dbReference type="EMBL" id="HIX66967.1"/>
    </source>
</evidence>
<comment type="caution">
    <text evidence="1">The sequence shown here is derived from an EMBL/GenBank/DDBJ whole genome shotgun (WGS) entry which is preliminary data.</text>
</comment>
<dbReference type="AlphaFoldDB" id="A0A9D1WU60"/>
<gene>
    <name evidence="1" type="ORF">H9735_02425</name>
</gene>
<reference evidence="1" key="2">
    <citation type="submission" date="2021-04" db="EMBL/GenBank/DDBJ databases">
        <authorList>
            <person name="Gilroy R."/>
        </authorList>
    </citation>
    <scope>NUCLEOTIDE SEQUENCE</scope>
    <source>
        <strain evidence="1">CHK191-13928</strain>
    </source>
</reference>
<organism evidence="1 2">
    <name type="scientific">Candidatus Anaerostipes excrementavium</name>
    <dbReference type="NCBI Taxonomy" id="2838463"/>
    <lineage>
        <taxon>Bacteria</taxon>
        <taxon>Bacillati</taxon>
        <taxon>Bacillota</taxon>
        <taxon>Clostridia</taxon>
        <taxon>Lachnospirales</taxon>
        <taxon>Lachnospiraceae</taxon>
        <taxon>Anaerostipes</taxon>
    </lineage>
</organism>
<protein>
    <submittedName>
        <fullName evidence="1">Uncharacterized protein</fullName>
    </submittedName>
</protein>
<reference evidence="1" key="1">
    <citation type="journal article" date="2021" name="PeerJ">
        <title>Extensive microbial diversity within the chicken gut microbiome revealed by metagenomics and culture.</title>
        <authorList>
            <person name="Gilroy R."/>
            <person name="Ravi A."/>
            <person name="Getino M."/>
            <person name="Pursley I."/>
            <person name="Horton D.L."/>
            <person name="Alikhan N.F."/>
            <person name="Baker D."/>
            <person name="Gharbi K."/>
            <person name="Hall N."/>
            <person name="Watson M."/>
            <person name="Adriaenssens E.M."/>
            <person name="Foster-Nyarko E."/>
            <person name="Jarju S."/>
            <person name="Secka A."/>
            <person name="Antonio M."/>
            <person name="Oren A."/>
            <person name="Chaudhuri R.R."/>
            <person name="La Ragione R."/>
            <person name="Hildebrand F."/>
            <person name="Pallen M.J."/>
        </authorList>
    </citation>
    <scope>NUCLEOTIDE SEQUENCE</scope>
    <source>
        <strain evidence="1">CHK191-13928</strain>
    </source>
</reference>
<name>A0A9D1WU60_9FIRM</name>
<dbReference type="EMBL" id="DXEM01000007">
    <property type="protein sequence ID" value="HIX66967.1"/>
    <property type="molecule type" value="Genomic_DNA"/>
</dbReference>